<keyword evidence="3" id="KW-0560">Oxidoreductase</keyword>
<dbReference type="PANTHER" id="PTHR43618">
    <property type="entry name" value="7-ALPHA-HYDROXYSTEROID DEHYDROGENASE"/>
    <property type="match status" value="1"/>
</dbReference>
<dbReference type="InterPro" id="IPR036291">
    <property type="entry name" value="NAD(P)-bd_dom_sf"/>
</dbReference>
<keyword evidence="2" id="KW-0521">NADP</keyword>
<organism evidence="4 5">
    <name type="scientific">Hydrogenophaga laconesensis</name>
    <dbReference type="NCBI Taxonomy" id="1805971"/>
    <lineage>
        <taxon>Bacteria</taxon>
        <taxon>Pseudomonadati</taxon>
        <taxon>Pseudomonadota</taxon>
        <taxon>Betaproteobacteria</taxon>
        <taxon>Burkholderiales</taxon>
        <taxon>Comamonadaceae</taxon>
        <taxon>Hydrogenophaga</taxon>
    </lineage>
</organism>
<dbReference type="CDD" id="cd05233">
    <property type="entry name" value="SDR_c"/>
    <property type="match status" value="1"/>
</dbReference>
<evidence type="ECO:0000313" key="5">
    <source>
        <dbReference type="Proteomes" id="UP001265550"/>
    </source>
</evidence>
<dbReference type="RefSeq" id="WP_204734703.1">
    <property type="nucleotide sequence ID" value="NZ_JAVDWE010000011.1"/>
</dbReference>
<gene>
    <name evidence="4" type="ORF">J2X09_003783</name>
</gene>
<dbReference type="Proteomes" id="UP001265550">
    <property type="component" value="Unassembled WGS sequence"/>
</dbReference>
<dbReference type="InterPro" id="IPR052178">
    <property type="entry name" value="Sec_Metab_Biosynth_SDR"/>
</dbReference>
<dbReference type="PANTHER" id="PTHR43618:SF8">
    <property type="entry name" value="7ALPHA-HYDROXYSTEROID DEHYDROGENASE"/>
    <property type="match status" value="1"/>
</dbReference>
<dbReference type="SUPFAM" id="SSF51735">
    <property type="entry name" value="NAD(P)-binding Rossmann-fold domains"/>
    <property type="match status" value="1"/>
</dbReference>
<evidence type="ECO:0000313" key="4">
    <source>
        <dbReference type="EMBL" id="MDR7096030.1"/>
    </source>
</evidence>
<keyword evidence="5" id="KW-1185">Reference proteome</keyword>
<dbReference type="PRINTS" id="PR00081">
    <property type="entry name" value="GDHRDH"/>
</dbReference>
<dbReference type="PRINTS" id="PR00080">
    <property type="entry name" value="SDRFAMILY"/>
</dbReference>
<dbReference type="Gene3D" id="3.40.50.720">
    <property type="entry name" value="NAD(P)-binding Rossmann-like Domain"/>
    <property type="match status" value="1"/>
</dbReference>
<comment type="caution">
    <text evidence="4">The sequence shown here is derived from an EMBL/GenBank/DDBJ whole genome shotgun (WGS) entry which is preliminary data.</text>
</comment>
<dbReference type="EMBL" id="JAVDWE010000011">
    <property type="protein sequence ID" value="MDR7096030.1"/>
    <property type="molecule type" value="Genomic_DNA"/>
</dbReference>
<reference evidence="4 5" key="1">
    <citation type="submission" date="2023-07" db="EMBL/GenBank/DDBJ databases">
        <title>Sorghum-associated microbial communities from plants grown in Nebraska, USA.</title>
        <authorList>
            <person name="Schachtman D."/>
        </authorList>
    </citation>
    <scope>NUCLEOTIDE SEQUENCE [LARGE SCALE GENOMIC DNA]</scope>
    <source>
        <strain evidence="4 5">BE240</strain>
    </source>
</reference>
<proteinExistence type="inferred from homology"/>
<evidence type="ECO:0000256" key="1">
    <source>
        <dbReference type="ARBA" id="ARBA00006484"/>
    </source>
</evidence>
<protein>
    <submittedName>
        <fullName evidence="4">NAD(P)-dependent dehydrogenase (Short-subunit alcohol dehydrogenase family)</fullName>
    </submittedName>
</protein>
<dbReference type="InterPro" id="IPR002347">
    <property type="entry name" value="SDR_fam"/>
</dbReference>
<accession>A0ABU1VFB7</accession>
<name>A0ABU1VFB7_9BURK</name>
<evidence type="ECO:0000256" key="3">
    <source>
        <dbReference type="ARBA" id="ARBA00023002"/>
    </source>
</evidence>
<comment type="similarity">
    <text evidence="1">Belongs to the short-chain dehydrogenases/reductases (SDR) family.</text>
</comment>
<dbReference type="Pfam" id="PF13561">
    <property type="entry name" value="adh_short_C2"/>
    <property type="match status" value="1"/>
</dbReference>
<evidence type="ECO:0000256" key="2">
    <source>
        <dbReference type="ARBA" id="ARBA00022857"/>
    </source>
</evidence>
<sequence length="278" mass="28646">MPTPADSTGSPFNLEGQRCVVTGAASGIGRAVATALLDHGAEVLLVDRDATALAAVLDTAPPAQRQRAHSGACDITDAARFQRLVDGFGALDALFANAGVSGGPGFGTEAGRDSGTLAAQQMDYWRRVMDINLLGTATCLQAVLPALKQHPQRQGRIVVTASVAGLQAEPFVSYAYALTKAAVVQLVQQTALELAPHGITVNAIAPGFIKTGIANGRLHDDDVARGLVPRIPLGRLGDAADLGGLAVFLASRASAYITGAVIPVDGGYLLNQKEPYPC</sequence>